<keyword evidence="1" id="KW-0805">Transcription regulation</keyword>
<dbReference type="OrthoDB" id="2543932at2"/>
<evidence type="ECO:0000313" key="8">
    <source>
        <dbReference type="Proteomes" id="UP000256977"/>
    </source>
</evidence>
<protein>
    <submittedName>
        <fullName evidence="7">Two-component system response regulator YesN</fullName>
    </submittedName>
</protein>
<dbReference type="PROSITE" id="PS50110">
    <property type="entry name" value="RESPONSE_REGULATORY"/>
    <property type="match status" value="1"/>
</dbReference>
<dbReference type="SUPFAM" id="SSF52172">
    <property type="entry name" value="CheY-like"/>
    <property type="match status" value="1"/>
</dbReference>
<dbReference type="Gene3D" id="3.40.50.2300">
    <property type="match status" value="1"/>
</dbReference>
<feature type="domain" description="HTH araC/xylS-type" evidence="5">
    <location>
        <begin position="451"/>
        <end position="549"/>
    </location>
</feature>
<dbReference type="InterPro" id="IPR001789">
    <property type="entry name" value="Sig_transdc_resp-reg_receiver"/>
</dbReference>
<dbReference type="PANTHER" id="PTHR43280:SF28">
    <property type="entry name" value="HTH-TYPE TRANSCRIPTIONAL ACTIVATOR RHAS"/>
    <property type="match status" value="1"/>
</dbReference>
<proteinExistence type="predicted"/>
<name>A0A3D9KMC6_9BACL</name>
<dbReference type="Gene3D" id="1.10.10.60">
    <property type="entry name" value="Homeodomain-like"/>
    <property type="match status" value="2"/>
</dbReference>
<keyword evidence="4" id="KW-0597">Phosphoprotein</keyword>
<dbReference type="AlphaFoldDB" id="A0A3D9KMC6"/>
<dbReference type="GO" id="GO:0043565">
    <property type="term" value="F:sequence-specific DNA binding"/>
    <property type="evidence" value="ECO:0007669"/>
    <property type="project" value="InterPro"/>
</dbReference>
<comment type="caution">
    <text evidence="7">The sequence shown here is derived from an EMBL/GenBank/DDBJ whole genome shotgun (WGS) entry which is preliminary data.</text>
</comment>
<dbReference type="SMART" id="SM00448">
    <property type="entry name" value="REC"/>
    <property type="match status" value="1"/>
</dbReference>
<dbReference type="InterPro" id="IPR018060">
    <property type="entry name" value="HTH_AraC"/>
</dbReference>
<dbReference type="CDD" id="cd17536">
    <property type="entry name" value="REC_YesN-like"/>
    <property type="match status" value="1"/>
</dbReference>
<keyword evidence="8" id="KW-1185">Reference proteome</keyword>
<dbReference type="Pfam" id="PF00072">
    <property type="entry name" value="Response_reg"/>
    <property type="match status" value="1"/>
</dbReference>
<feature type="domain" description="Response regulatory" evidence="6">
    <location>
        <begin position="3"/>
        <end position="120"/>
    </location>
</feature>
<dbReference type="PROSITE" id="PS01124">
    <property type="entry name" value="HTH_ARAC_FAMILY_2"/>
    <property type="match status" value="1"/>
</dbReference>
<evidence type="ECO:0000259" key="6">
    <source>
        <dbReference type="PROSITE" id="PS50110"/>
    </source>
</evidence>
<evidence type="ECO:0000313" key="7">
    <source>
        <dbReference type="EMBL" id="RED87689.1"/>
    </source>
</evidence>
<dbReference type="InterPro" id="IPR009057">
    <property type="entry name" value="Homeodomain-like_sf"/>
</dbReference>
<evidence type="ECO:0000256" key="3">
    <source>
        <dbReference type="ARBA" id="ARBA00023163"/>
    </source>
</evidence>
<dbReference type="PANTHER" id="PTHR43280">
    <property type="entry name" value="ARAC-FAMILY TRANSCRIPTIONAL REGULATOR"/>
    <property type="match status" value="1"/>
</dbReference>
<dbReference type="GO" id="GO:0003700">
    <property type="term" value="F:DNA-binding transcription factor activity"/>
    <property type="evidence" value="ECO:0007669"/>
    <property type="project" value="InterPro"/>
</dbReference>
<evidence type="ECO:0000256" key="2">
    <source>
        <dbReference type="ARBA" id="ARBA00023125"/>
    </source>
</evidence>
<accession>A0A3D9KMC6</accession>
<dbReference type="Proteomes" id="UP000256977">
    <property type="component" value="Unassembled WGS sequence"/>
</dbReference>
<feature type="modified residue" description="4-aspartylphosphate" evidence="4">
    <location>
        <position position="55"/>
    </location>
</feature>
<evidence type="ECO:0000256" key="1">
    <source>
        <dbReference type="ARBA" id="ARBA00023015"/>
    </source>
</evidence>
<dbReference type="InterPro" id="IPR018062">
    <property type="entry name" value="HTH_AraC-typ_CS"/>
</dbReference>
<dbReference type="InterPro" id="IPR011006">
    <property type="entry name" value="CheY-like_superfamily"/>
</dbReference>
<sequence>MIRLLIVDDEQIIADGLFETLQQLGHLELDLHKAYSGMDALKLLHDARFDVVLSDIRMPGMNGLELLRHIRSTWADCRVVFLTGFNDFDYVYEAIQNQGVHYLLKTEGYPKLISVIESVVEDVRASRQWSELVVEVNEQMEAASQVLQKEYLLRLAGGDSAANRETQFVQLKLPLNPQLPVLLLAGKIRTNRDGELDYTGRSRLGYSIQLIVERHLSPAMTVKSAIDDLNRLVCFLQPQISSLDAEDAEKAFEKISLFSAGMLDVIQQAIELSVQVPVSFAIADRSVSWDEAGRAFARLQYALDYRTSIDAEMIVTVDQTSEDDSRSGADNEEVRLILNKLGRMDACLDEGRVEEALTLLSQAKDVVARLPSDDVGMSMEIYYRITLSLLSYMNRTGIAGRREEEVDLSRLLRAEGPDSLPFAIEYAARLIPELLELRQHERDRSASQVINRIKDYIADNLAGDVSLTRLADIVYFNPAYLSRLFKKTTGITIVDYVHELRMKKAIFLLEDTDMKIQDISETVGFTSATNFTRFFRKYAKSTPYEYRDAARAKKSKMD</sequence>
<dbReference type="SMART" id="SM00342">
    <property type="entry name" value="HTH_ARAC"/>
    <property type="match status" value="1"/>
</dbReference>
<evidence type="ECO:0000259" key="5">
    <source>
        <dbReference type="PROSITE" id="PS01124"/>
    </source>
</evidence>
<dbReference type="RefSeq" id="WP_116059090.1">
    <property type="nucleotide sequence ID" value="NZ_QRDZ01000002.1"/>
</dbReference>
<reference evidence="7 8" key="1">
    <citation type="submission" date="2018-07" db="EMBL/GenBank/DDBJ databases">
        <title>Genomic Encyclopedia of Type Strains, Phase III (KMG-III): the genomes of soil and plant-associated and newly described type strains.</title>
        <authorList>
            <person name="Whitman W."/>
        </authorList>
    </citation>
    <scope>NUCLEOTIDE SEQUENCE [LARGE SCALE GENOMIC DNA]</scope>
    <source>
        <strain evidence="7 8">CECT 7287</strain>
    </source>
</reference>
<evidence type="ECO:0000256" key="4">
    <source>
        <dbReference type="PROSITE-ProRule" id="PRU00169"/>
    </source>
</evidence>
<dbReference type="EMBL" id="QRDZ01000002">
    <property type="protein sequence ID" value="RED87689.1"/>
    <property type="molecule type" value="Genomic_DNA"/>
</dbReference>
<dbReference type="Pfam" id="PF12833">
    <property type="entry name" value="HTH_18"/>
    <property type="match status" value="1"/>
</dbReference>
<dbReference type="PROSITE" id="PS00041">
    <property type="entry name" value="HTH_ARAC_FAMILY_1"/>
    <property type="match status" value="1"/>
</dbReference>
<keyword evidence="3" id="KW-0804">Transcription</keyword>
<dbReference type="SUPFAM" id="SSF46689">
    <property type="entry name" value="Homeodomain-like"/>
    <property type="match status" value="2"/>
</dbReference>
<gene>
    <name evidence="7" type="ORF">DFP98_102169</name>
</gene>
<dbReference type="GO" id="GO:0000160">
    <property type="term" value="P:phosphorelay signal transduction system"/>
    <property type="evidence" value="ECO:0007669"/>
    <property type="project" value="InterPro"/>
</dbReference>
<organism evidence="7 8">
    <name type="scientific">Cohnella phaseoli</name>
    <dbReference type="NCBI Taxonomy" id="456490"/>
    <lineage>
        <taxon>Bacteria</taxon>
        <taxon>Bacillati</taxon>
        <taxon>Bacillota</taxon>
        <taxon>Bacilli</taxon>
        <taxon>Bacillales</taxon>
        <taxon>Paenibacillaceae</taxon>
        <taxon>Cohnella</taxon>
    </lineage>
</organism>
<keyword evidence="2" id="KW-0238">DNA-binding</keyword>